<feature type="domain" description="Transcriptional repressor PaaX-like central Cas2-like" evidence="3">
    <location>
        <begin position="104"/>
        <end position="182"/>
    </location>
</feature>
<evidence type="ECO:0000313" key="4">
    <source>
        <dbReference type="EMBL" id="MEQ0565238.1"/>
    </source>
</evidence>
<evidence type="ECO:0000313" key="5">
    <source>
        <dbReference type="Proteomes" id="UP001440984"/>
    </source>
</evidence>
<gene>
    <name evidence="4" type="ORF">ABJI51_39695</name>
</gene>
<dbReference type="InterPro" id="IPR011965">
    <property type="entry name" value="PaaX_trns_reg"/>
</dbReference>
<evidence type="ECO:0000259" key="2">
    <source>
        <dbReference type="Pfam" id="PF08223"/>
    </source>
</evidence>
<dbReference type="Pfam" id="PF20803">
    <property type="entry name" value="PaaX_M"/>
    <property type="match status" value="1"/>
</dbReference>
<evidence type="ECO:0000259" key="1">
    <source>
        <dbReference type="Pfam" id="PF07848"/>
    </source>
</evidence>
<dbReference type="PIRSF" id="PIRSF020623">
    <property type="entry name" value="PaaX"/>
    <property type="match status" value="1"/>
</dbReference>
<dbReference type="PANTHER" id="PTHR30319">
    <property type="entry name" value="PHENYLACETIC ACID REGULATOR-RELATED TRANSCRIPTIONAL REPRESSOR"/>
    <property type="match status" value="1"/>
</dbReference>
<dbReference type="RefSeq" id="WP_348956319.1">
    <property type="nucleotide sequence ID" value="NZ_JBDZYD010000018.1"/>
</dbReference>
<evidence type="ECO:0000259" key="3">
    <source>
        <dbReference type="Pfam" id="PF20803"/>
    </source>
</evidence>
<proteinExistence type="predicted"/>
<comment type="caution">
    <text evidence="4">The sequence shown here is derived from an EMBL/GenBank/DDBJ whole genome shotgun (WGS) entry which is preliminary data.</text>
</comment>
<keyword evidence="5" id="KW-1185">Reference proteome</keyword>
<dbReference type="PANTHER" id="PTHR30319:SF1">
    <property type="entry name" value="TRANSCRIPTIONAL REPRESSOR PAAX"/>
    <property type="match status" value="1"/>
</dbReference>
<dbReference type="InterPro" id="IPR048846">
    <property type="entry name" value="PaaX-like_central"/>
</dbReference>
<accession>A0ABV0LUS8</accession>
<dbReference type="InterPro" id="IPR012906">
    <property type="entry name" value="PaaX-like_N"/>
</dbReference>
<dbReference type="Gene3D" id="3.30.70.2650">
    <property type="match status" value="1"/>
</dbReference>
<dbReference type="Pfam" id="PF08223">
    <property type="entry name" value="PaaX_C"/>
    <property type="match status" value="1"/>
</dbReference>
<feature type="domain" description="Transcriptional repressor PaaX-like C-terminal" evidence="2">
    <location>
        <begin position="187"/>
        <end position="265"/>
    </location>
</feature>
<name>A0ABV0LUS8_9PSEU</name>
<dbReference type="InterPro" id="IPR013225">
    <property type="entry name" value="PaaX_C"/>
</dbReference>
<reference evidence="4 5" key="1">
    <citation type="submission" date="2024-05" db="EMBL/GenBank/DDBJ databases">
        <authorList>
            <person name="Zhao H."/>
            <person name="Xu Y."/>
            <person name="Lin S."/>
            <person name="Spain J.C."/>
            <person name="Zhou N.-Y."/>
        </authorList>
    </citation>
    <scope>NUCLEOTIDE SEQUENCE [LARGE SCALE GENOMIC DNA]</scope>
    <source>
        <strain evidence="4 5">NEAU-NG30</strain>
    </source>
</reference>
<organism evidence="4 5">
    <name type="scientific">Amycolatopsis melonis</name>
    <dbReference type="NCBI Taxonomy" id="3156488"/>
    <lineage>
        <taxon>Bacteria</taxon>
        <taxon>Bacillati</taxon>
        <taxon>Actinomycetota</taxon>
        <taxon>Actinomycetes</taxon>
        <taxon>Pseudonocardiales</taxon>
        <taxon>Pseudonocardiaceae</taxon>
        <taxon>Amycolatopsis</taxon>
    </lineage>
</organism>
<dbReference type="Proteomes" id="UP001440984">
    <property type="component" value="Unassembled WGS sequence"/>
</dbReference>
<dbReference type="InterPro" id="IPR036388">
    <property type="entry name" value="WH-like_DNA-bd_sf"/>
</dbReference>
<dbReference type="Gene3D" id="1.10.10.10">
    <property type="entry name" value="Winged helix-like DNA-binding domain superfamily/Winged helix DNA-binding domain"/>
    <property type="match status" value="1"/>
</dbReference>
<dbReference type="Gene3D" id="1.20.58.1460">
    <property type="match status" value="1"/>
</dbReference>
<dbReference type="Pfam" id="PF07848">
    <property type="entry name" value="PaaX"/>
    <property type="match status" value="1"/>
</dbReference>
<feature type="domain" description="Transcriptional repressor PaaX-like N-terminal" evidence="1">
    <location>
        <begin position="19"/>
        <end position="86"/>
    </location>
</feature>
<dbReference type="EMBL" id="JBDZYD010000018">
    <property type="protein sequence ID" value="MEQ0565238.1"/>
    <property type="molecule type" value="Genomic_DNA"/>
</dbReference>
<protein>
    <submittedName>
        <fullName evidence="4">PaaX family transcriptional regulator C-terminal domain-containing protein</fullName>
    </submittedName>
</protein>
<sequence length="277" mass="30494">MPAADALPDGGHGPAVRPETLLLALFGDHVLDRGIAVSTGGVLAVLGRLGVGEHATRATLSRMSRRGLLRTVRRGRQAFLGLTEHGTAVLRDGQRKLDGDVVDRHWDGRWTLLSFSVPESRRADRHALRTRLGWFGFGLLRSGLWVSTSATDISPALAELDLLDHAEVFRAEPFMWTDPARIAREAWDLPEIAAGYEEFLQRWTGDDGGGPDELAQRTLLGAEWLLLIRRDPVLPPALLPEAWPGVRAAALFRTLRHQWARPAGKLAAELLQSIVEE</sequence>